<gene>
    <name evidence="2" type="ORF">MSAN_02376100</name>
</gene>
<feature type="compositionally biased region" description="Low complexity" evidence="1">
    <location>
        <begin position="39"/>
        <end position="53"/>
    </location>
</feature>
<proteinExistence type="predicted"/>
<keyword evidence="3" id="KW-1185">Reference proteome</keyword>
<dbReference type="EMBL" id="JACAZH010000047">
    <property type="protein sequence ID" value="KAF7334366.1"/>
    <property type="molecule type" value="Genomic_DNA"/>
</dbReference>
<reference evidence="2" key="1">
    <citation type="submission" date="2020-05" db="EMBL/GenBank/DDBJ databases">
        <title>Mycena genomes resolve the evolution of fungal bioluminescence.</title>
        <authorList>
            <person name="Tsai I.J."/>
        </authorList>
    </citation>
    <scope>NUCLEOTIDE SEQUENCE</scope>
    <source>
        <strain evidence="2">160909Yilan</strain>
    </source>
</reference>
<dbReference type="Proteomes" id="UP000623467">
    <property type="component" value="Unassembled WGS sequence"/>
</dbReference>
<feature type="compositionally biased region" description="Basic residues" evidence="1">
    <location>
        <begin position="95"/>
        <end position="108"/>
    </location>
</feature>
<evidence type="ECO:0000313" key="3">
    <source>
        <dbReference type="Proteomes" id="UP000623467"/>
    </source>
</evidence>
<evidence type="ECO:0000313" key="2">
    <source>
        <dbReference type="EMBL" id="KAF7334366.1"/>
    </source>
</evidence>
<dbReference type="AlphaFoldDB" id="A0A8H6X5F8"/>
<protein>
    <submittedName>
        <fullName evidence="2">Uncharacterized protein</fullName>
    </submittedName>
</protein>
<evidence type="ECO:0000256" key="1">
    <source>
        <dbReference type="SAM" id="MobiDB-lite"/>
    </source>
</evidence>
<feature type="region of interest" description="Disordered" evidence="1">
    <location>
        <begin position="95"/>
        <end position="142"/>
    </location>
</feature>
<sequence length="353" mass="38498">MLSLSGVKDSDDEYTNINAPRGIRRTRTDELEGLSLIGAAGPPSASPAPASAPTLPPSQLDAAHAHAQSYRLVGRCASAGTAYASTSYTAYRLGRHQRRLSPRRRHSSTSHPRLLLVLPPPHTHIHPNRRISMDSWEDGESPATALRRHGAGLPSASHPPSALGRFTPTYAHGLRHLQASEDDEAAGPGGLAYTRPVGGSHSGLGVECDVQGGERSVGGMCGWRAQVGRRMRCLRHLQTQEKQETEAEAEQRITVKRGLVHPHLASPSPAYHHLLRRALLALGPILLVPVERLWLIDLDVDSFGPFTHTSSDLLVDAWRSRIQLRSCFSLCLRTRLRSSLACQPHRLHSSLAF</sequence>
<name>A0A8H6X5F8_9AGAR</name>
<comment type="caution">
    <text evidence="2">The sequence shown here is derived from an EMBL/GenBank/DDBJ whole genome shotgun (WGS) entry which is preliminary data.</text>
</comment>
<feature type="region of interest" description="Disordered" evidence="1">
    <location>
        <begin position="1"/>
        <end position="62"/>
    </location>
</feature>
<organism evidence="2 3">
    <name type="scientific">Mycena sanguinolenta</name>
    <dbReference type="NCBI Taxonomy" id="230812"/>
    <lineage>
        <taxon>Eukaryota</taxon>
        <taxon>Fungi</taxon>
        <taxon>Dikarya</taxon>
        <taxon>Basidiomycota</taxon>
        <taxon>Agaricomycotina</taxon>
        <taxon>Agaricomycetes</taxon>
        <taxon>Agaricomycetidae</taxon>
        <taxon>Agaricales</taxon>
        <taxon>Marasmiineae</taxon>
        <taxon>Mycenaceae</taxon>
        <taxon>Mycena</taxon>
    </lineage>
</organism>
<accession>A0A8H6X5F8</accession>